<evidence type="ECO:0000256" key="10">
    <source>
        <dbReference type="ARBA" id="ARBA00022842"/>
    </source>
</evidence>
<dbReference type="InterPro" id="IPR006204">
    <property type="entry name" value="GHMP_kinase_N_dom"/>
</dbReference>
<dbReference type="PANTHER" id="PTHR43290:SF2">
    <property type="entry name" value="MEVALONATE KINASE"/>
    <property type="match status" value="1"/>
</dbReference>
<evidence type="ECO:0000259" key="16">
    <source>
        <dbReference type="Pfam" id="PF08544"/>
    </source>
</evidence>
<evidence type="ECO:0000256" key="12">
    <source>
        <dbReference type="ARBA" id="ARBA00023229"/>
    </source>
</evidence>
<dbReference type="PRINTS" id="PR00959">
    <property type="entry name" value="MEVGALKINASE"/>
</dbReference>
<dbReference type="HAMAP" id="MF_00217">
    <property type="entry name" value="Mevalonate_kinase"/>
    <property type="match status" value="1"/>
</dbReference>
<evidence type="ECO:0000256" key="8">
    <source>
        <dbReference type="ARBA" id="ARBA00022777"/>
    </source>
</evidence>
<dbReference type="GO" id="GO:0000287">
    <property type="term" value="F:magnesium ion binding"/>
    <property type="evidence" value="ECO:0007669"/>
    <property type="project" value="UniProtKB-UniRule"/>
</dbReference>
<evidence type="ECO:0000256" key="4">
    <source>
        <dbReference type="ARBA" id="ARBA00022490"/>
    </source>
</evidence>
<dbReference type="EMBL" id="CP001140">
    <property type="protein sequence ID" value="ACL10460.1"/>
    <property type="molecule type" value="Genomic_DNA"/>
</dbReference>
<evidence type="ECO:0000256" key="1">
    <source>
        <dbReference type="ARBA" id="ARBA00004496"/>
    </source>
</evidence>
<keyword evidence="6 14" id="KW-0808">Transferase</keyword>
<dbReference type="SUPFAM" id="SSF54211">
    <property type="entry name" value="Ribosomal protein S5 domain 2-like"/>
    <property type="match status" value="1"/>
</dbReference>
<evidence type="ECO:0000256" key="11">
    <source>
        <dbReference type="ARBA" id="ARBA00023098"/>
    </source>
</evidence>
<dbReference type="InterPro" id="IPR014721">
    <property type="entry name" value="Ribsml_uS5_D2-typ_fold_subgr"/>
</dbReference>
<dbReference type="GeneID" id="7170445"/>
<feature type="domain" description="GHMP kinase C-terminal" evidence="16">
    <location>
        <begin position="213"/>
        <end position="288"/>
    </location>
</feature>
<gene>
    <name evidence="14" type="primary">mvk</name>
    <name evidence="17" type="ordered locus">DKAM_0131</name>
</gene>
<comment type="pathway">
    <text evidence="13 14">Isoprenoid biosynthesis; isopentenyl diphosphate biosynthesis via mevalonate pathway; isopentenyl diphosphate from (R)-mevalonate: step 1/3.</text>
</comment>
<evidence type="ECO:0000256" key="5">
    <source>
        <dbReference type="ARBA" id="ARBA00022516"/>
    </source>
</evidence>
<dbReference type="RefSeq" id="WP_012607802.1">
    <property type="nucleotide sequence ID" value="NC_011766.1"/>
</dbReference>
<dbReference type="Pfam" id="PF08544">
    <property type="entry name" value="GHMP_kinases_C"/>
    <property type="match status" value="1"/>
</dbReference>
<keyword evidence="11 14" id="KW-0443">Lipid metabolism</keyword>
<evidence type="ECO:0000256" key="7">
    <source>
        <dbReference type="ARBA" id="ARBA00022741"/>
    </source>
</evidence>
<dbReference type="KEGG" id="dka:DKAM_0131"/>
<dbReference type="Gene3D" id="3.30.230.10">
    <property type="match status" value="1"/>
</dbReference>
<dbReference type="InterPro" id="IPR013750">
    <property type="entry name" value="GHMP_kinase_C_dom"/>
</dbReference>
<feature type="active site" description="Proton acceptor" evidence="14">
    <location>
        <position position="139"/>
    </location>
</feature>
<protein>
    <recommendedName>
        <fullName evidence="3 14">Mevalonate kinase</fullName>
        <shortName evidence="14">MK</shortName>
        <shortName evidence="14">MVK</shortName>
        <ecNumber evidence="3 14">2.7.1.36</ecNumber>
    </recommendedName>
</protein>
<dbReference type="InterPro" id="IPR020568">
    <property type="entry name" value="Ribosomal_Su5_D2-typ_SF"/>
</dbReference>
<dbReference type="PROSITE" id="PS00627">
    <property type="entry name" value="GHMP_KINASES_ATP"/>
    <property type="match status" value="1"/>
</dbReference>
<evidence type="ECO:0000259" key="15">
    <source>
        <dbReference type="Pfam" id="PF00288"/>
    </source>
</evidence>
<comment type="cofactor">
    <cofactor evidence="14">
        <name>Mg(2+)</name>
        <dbReference type="ChEBI" id="CHEBI:18420"/>
    </cofactor>
</comment>
<evidence type="ECO:0000256" key="14">
    <source>
        <dbReference type="HAMAP-Rule" id="MF_00217"/>
    </source>
</evidence>
<evidence type="ECO:0000256" key="2">
    <source>
        <dbReference type="ARBA" id="ARBA00006495"/>
    </source>
</evidence>
<comment type="similarity">
    <text evidence="2 14">Belongs to the GHMP kinase family. Mevalonate kinase subfamily.</text>
</comment>
<dbReference type="Pfam" id="PF00288">
    <property type="entry name" value="GHMP_kinases_N"/>
    <property type="match status" value="1"/>
</dbReference>
<dbReference type="InterPro" id="IPR006205">
    <property type="entry name" value="Mev_gal_kin"/>
</dbReference>
<keyword evidence="10 14" id="KW-0460">Magnesium</keyword>
<dbReference type="EC" id="2.7.1.36" evidence="3 14"/>
<sequence length="316" mass="34287">MTCSIAPGKIILFGEHFVVEGYPAIGLAVGLYARTCVEEGDLKIYSRQLGPIDPSSKEAKPYMRIIEEASIRYGCRDRYRIYIDSEIPVGAGMGSSAAVNVSLAHSLLETCGVEFTKEDVSRIAYLGETMVHGKPSGVDNTLSTYGGLVYYRQGLFKRLNTSLPENTALIVADTGVKRDTGLVVREVLERYRRLGGLGKAIYEVAGRLVEEAAVAIEKGDVSRLGELMIVNHGLLFAMGASAWINDYLVYKMINNGAQGAKLSGAGRGGIVIGIARLENTGKIMEALKTEKVNAYLVKPDYDGVRSINTRVSPMKH</sequence>
<evidence type="ECO:0000313" key="18">
    <source>
        <dbReference type="Proteomes" id="UP000006903"/>
    </source>
</evidence>
<dbReference type="InterPro" id="IPR006203">
    <property type="entry name" value="GHMP_knse_ATP-bd_CS"/>
</dbReference>
<dbReference type="NCBIfam" id="TIGR00549">
    <property type="entry name" value="mevalon_kin"/>
    <property type="match status" value="1"/>
</dbReference>
<evidence type="ECO:0000256" key="3">
    <source>
        <dbReference type="ARBA" id="ARBA00012103"/>
    </source>
</evidence>
<dbReference type="eggNOG" id="arCOG01028">
    <property type="taxonomic scope" value="Archaea"/>
</dbReference>
<organism evidence="17 18">
    <name type="scientific">Desulfurococcus amylolyticus (strain DSM 18924 / JCM 16383 / VKM B-2413 / 1221n)</name>
    <name type="common">Desulfurococcus kamchatkensis</name>
    <dbReference type="NCBI Taxonomy" id="490899"/>
    <lineage>
        <taxon>Archaea</taxon>
        <taxon>Thermoproteota</taxon>
        <taxon>Thermoprotei</taxon>
        <taxon>Desulfurococcales</taxon>
        <taxon>Desulfurococcaceae</taxon>
        <taxon>Desulfurococcus</taxon>
    </lineage>
</organism>
<name>B8D347_DESA1</name>
<dbReference type="SUPFAM" id="SSF55060">
    <property type="entry name" value="GHMP Kinase, C-terminal domain"/>
    <property type="match status" value="1"/>
</dbReference>
<dbReference type="Gene3D" id="3.30.70.890">
    <property type="entry name" value="GHMP kinase, C-terminal domain"/>
    <property type="match status" value="1"/>
</dbReference>
<keyword evidence="8 14" id="KW-0418">Kinase</keyword>
<dbReference type="InterPro" id="IPR022937">
    <property type="entry name" value="Mevalonate_kinase_arc"/>
</dbReference>
<dbReference type="GO" id="GO:0005524">
    <property type="term" value="F:ATP binding"/>
    <property type="evidence" value="ECO:0007669"/>
    <property type="project" value="UniProtKB-UniRule"/>
</dbReference>
<dbReference type="Proteomes" id="UP000006903">
    <property type="component" value="Chromosome"/>
</dbReference>
<dbReference type="InterPro" id="IPR036554">
    <property type="entry name" value="GHMP_kinase_C_sf"/>
</dbReference>
<keyword evidence="12 14" id="KW-0414">Isoprene biosynthesis</keyword>
<comment type="caution">
    <text evidence="14">Lacks conserved residue(s) required for the propagation of feature annotation.</text>
</comment>
<dbReference type="GO" id="GO:0019287">
    <property type="term" value="P:isopentenyl diphosphate biosynthetic process, mevalonate pathway"/>
    <property type="evidence" value="ECO:0007669"/>
    <property type="project" value="UniProtKB-UniRule"/>
</dbReference>
<keyword evidence="4 14" id="KW-0963">Cytoplasm</keyword>
<evidence type="ECO:0000256" key="13">
    <source>
        <dbReference type="ARBA" id="ARBA00029438"/>
    </source>
</evidence>
<comment type="subcellular location">
    <subcellularLocation>
        <location evidence="1 14">Cytoplasm</location>
    </subcellularLocation>
</comment>
<feature type="domain" description="GHMP kinase N-terminal" evidence="15">
    <location>
        <begin position="67"/>
        <end position="147"/>
    </location>
</feature>
<comment type="catalytic activity">
    <reaction evidence="14">
        <text>(R)-mevalonate + ATP = (R)-5-phosphomevalonate + ADP + H(+)</text>
        <dbReference type="Rhea" id="RHEA:17065"/>
        <dbReference type="ChEBI" id="CHEBI:15378"/>
        <dbReference type="ChEBI" id="CHEBI:30616"/>
        <dbReference type="ChEBI" id="CHEBI:36464"/>
        <dbReference type="ChEBI" id="CHEBI:58146"/>
        <dbReference type="ChEBI" id="CHEBI:456216"/>
        <dbReference type="EC" id="2.7.1.36"/>
    </reaction>
</comment>
<reference evidence="17 18" key="1">
    <citation type="journal article" date="2009" name="J. Bacteriol.">
        <title>Complete genome sequence of the anaerobic, protein-degrading hyperthermophilic crenarchaeon Desulfurococcus kamchatkensis.</title>
        <authorList>
            <person name="Ravin N.V."/>
            <person name="Mardanov A.V."/>
            <person name="Beletsky A.V."/>
            <person name="Kublanov I.V."/>
            <person name="Kolganova T.V."/>
            <person name="Lebedinsky A.V."/>
            <person name="Chernyh N.A."/>
            <person name="Bonch-Osmolovskaya E.A."/>
            <person name="Skryabin K.G."/>
        </authorList>
    </citation>
    <scope>NUCLEOTIDE SEQUENCE [LARGE SCALE GENOMIC DNA]</scope>
    <source>
        <strain evidence="18">DSM 18924 / JCM 16383 / VKM B-2413 / 1221n</strain>
    </source>
</reference>
<accession>B8D347</accession>
<proteinExistence type="inferred from homology"/>
<dbReference type="PANTHER" id="PTHR43290">
    <property type="entry name" value="MEVALONATE KINASE"/>
    <property type="match status" value="1"/>
</dbReference>
<keyword evidence="5 14" id="KW-0444">Lipid biosynthesis</keyword>
<dbReference type="AlphaFoldDB" id="B8D347"/>
<evidence type="ECO:0000313" key="17">
    <source>
        <dbReference type="EMBL" id="ACL10460.1"/>
    </source>
</evidence>
<keyword evidence="9 14" id="KW-0067">ATP-binding</keyword>
<dbReference type="UniPathway" id="UPA00057">
    <property type="reaction ID" value="UER00098"/>
</dbReference>
<comment type="function">
    <text evidence="14">Catalyzes the phosphorylation of (R)-mevalonate (MVA) to (R)-mevalonate 5-phosphate (MVAP). Functions in the mevalonate (MVA) pathway leading to isopentenyl diphosphate (IPP), a key precursor for the biosynthesis of isoprenoid compounds such as archaeal membrane lipids.</text>
</comment>
<dbReference type="STRING" id="490899.DKAM_0131"/>
<dbReference type="GO" id="GO:0004496">
    <property type="term" value="F:mevalonate kinase activity"/>
    <property type="evidence" value="ECO:0007669"/>
    <property type="project" value="UniProtKB-UniRule"/>
</dbReference>
<dbReference type="GO" id="GO:0005829">
    <property type="term" value="C:cytosol"/>
    <property type="evidence" value="ECO:0007669"/>
    <property type="project" value="TreeGrafter"/>
</dbReference>
<comment type="subunit">
    <text evidence="14">Homodimer.</text>
</comment>
<keyword evidence="7 14" id="KW-0547">Nucleotide-binding</keyword>
<evidence type="ECO:0000256" key="9">
    <source>
        <dbReference type="ARBA" id="ARBA00022840"/>
    </source>
</evidence>
<evidence type="ECO:0000256" key="6">
    <source>
        <dbReference type="ARBA" id="ARBA00022679"/>
    </source>
</evidence>
<dbReference type="HOGENOM" id="CLU_017814_0_0_2"/>